<keyword evidence="2" id="KW-1185">Reference proteome</keyword>
<name>A0ABT0A6J7_9GAMM</name>
<reference evidence="1 2" key="1">
    <citation type="submission" date="2022-03" db="EMBL/GenBank/DDBJ databases">
        <title>Luteimonas soily sp. nov., a novel bacterium isolated from the soil.</title>
        <authorList>
            <person name="Zhang X."/>
        </authorList>
    </citation>
    <scope>NUCLEOTIDE SEQUENCE [LARGE SCALE GENOMIC DNA]</scope>
    <source>
        <strain evidence="1 2">50</strain>
    </source>
</reference>
<dbReference type="RefSeq" id="WP_243322214.1">
    <property type="nucleotide sequence ID" value="NZ_JALGCL010000004.1"/>
</dbReference>
<proteinExistence type="predicted"/>
<dbReference type="Proteomes" id="UP001165423">
    <property type="component" value="Unassembled WGS sequence"/>
</dbReference>
<protein>
    <submittedName>
        <fullName evidence="1">Uncharacterized protein</fullName>
    </submittedName>
</protein>
<comment type="caution">
    <text evidence="1">The sequence shown here is derived from an EMBL/GenBank/DDBJ whole genome shotgun (WGS) entry which is preliminary data.</text>
</comment>
<sequence>MNLVYTHSHASAHDFAQHNDLAPGDWKWISDKDVIAQFPRADVYLGPGWQHHPHRGEIDEALEHARHEHRLGTIFDLGSTLGTLGVSSD</sequence>
<evidence type="ECO:0000313" key="1">
    <source>
        <dbReference type="EMBL" id="MCJ0826582.1"/>
    </source>
</evidence>
<evidence type="ECO:0000313" key="2">
    <source>
        <dbReference type="Proteomes" id="UP001165423"/>
    </source>
</evidence>
<organism evidence="1 2">
    <name type="scientific">Cognatiluteimonas sedimenti</name>
    <dbReference type="NCBI Taxonomy" id="2927791"/>
    <lineage>
        <taxon>Bacteria</taxon>
        <taxon>Pseudomonadati</taxon>
        <taxon>Pseudomonadota</taxon>
        <taxon>Gammaproteobacteria</taxon>
        <taxon>Lysobacterales</taxon>
        <taxon>Lysobacteraceae</taxon>
        <taxon>Cognatiluteimonas</taxon>
    </lineage>
</organism>
<dbReference type="EMBL" id="JALGCL010000004">
    <property type="protein sequence ID" value="MCJ0826582.1"/>
    <property type="molecule type" value="Genomic_DNA"/>
</dbReference>
<accession>A0ABT0A6J7</accession>
<gene>
    <name evidence="1" type="ORF">MQC88_11575</name>
</gene>